<dbReference type="AlphaFoldDB" id="A0A7S3AMH5"/>
<protein>
    <submittedName>
        <fullName evidence="2">Uncharacterized protein</fullName>
    </submittedName>
</protein>
<feature type="compositionally biased region" description="Polar residues" evidence="1">
    <location>
        <begin position="1"/>
        <end position="16"/>
    </location>
</feature>
<proteinExistence type="predicted"/>
<evidence type="ECO:0000256" key="1">
    <source>
        <dbReference type="SAM" id="MobiDB-lite"/>
    </source>
</evidence>
<feature type="region of interest" description="Disordered" evidence="1">
    <location>
        <begin position="1"/>
        <end position="84"/>
    </location>
</feature>
<reference evidence="2" key="1">
    <citation type="submission" date="2021-01" db="EMBL/GenBank/DDBJ databases">
        <authorList>
            <person name="Corre E."/>
            <person name="Pelletier E."/>
            <person name="Niang G."/>
            <person name="Scheremetjew M."/>
            <person name="Finn R."/>
            <person name="Kale V."/>
            <person name="Holt S."/>
            <person name="Cochrane G."/>
            <person name="Meng A."/>
            <person name="Brown T."/>
            <person name="Cohen L."/>
        </authorList>
    </citation>
    <scope>NUCLEOTIDE SEQUENCE</scope>
    <source>
        <strain evidence="2">CCMP281</strain>
    </source>
</reference>
<evidence type="ECO:0000313" key="2">
    <source>
        <dbReference type="EMBL" id="CAE0107837.1"/>
    </source>
</evidence>
<name>A0A7S3AMH5_9EUKA</name>
<accession>A0A7S3AMH5</accession>
<gene>
    <name evidence="2" type="ORF">HERI1096_LOCUS8496</name>
</gene>
<organism evidence="2">
    <name type="scientific">Haptolina ericina</name>
    <dbReference type="NCBI Taxonomy" id="156174"/>
    <lineage>
        <taxon>Eukaryota</taxon>
        <taxon>Haptista</taxon>
        <taxon>Haptophyta</taxon>
        <taxon>Prymnesiophyceae</taxon>
        <taxon>Prymnesiales</taxon>
        <taxon>Prymnesiaceae</taxon>
        <taxon>Haptolina</taxon>
    </lineage>
</organism>
<dbReference type="EMBL" id="HBHX01015165">
    <property type="protein sequence ID" value="CAE0107837.1"/>
    <property type="molecule type" value="Transcribed_RNA"/>
</dbReference>
<sequence length="147" mass="15636">MQIETELTSRTSPHTSTSDRKHKCAPPNAHSQKETGSVGQLDATSTCSTGMVLSRPASCPGENPGQRNNRVPSRTPKPPPQRQEAARCSLLVTLGQLLLAVVGVKTVDLCLVLVVVPAPEKGEESATHRALDNHLQGFVLPNASNRA</sequence>
<feature type="compositionally biased region" description="Polar residues" evidence="1">
    <location>
        <begin position="34"/>
        <end position="51"/>
    </location>
</feature>